<feature type="transmembrane region" description="Helical" evidence="1">
    <location>
        <begin position="92"/>
        <end position="114"/>
    </location>
</feature>
<dbReference type="OrthoDB" id="2200956at2759"/>
<feature type="transmembrane region" description="Helical" evidence="1">
    <location>
        <begin position="405"/>
        <end position="436"/>
    </location>
</feature>
<dbReference type="AlphaFoldDB" id="A0A9P6H1N9"/>
<feature type="transmembrane region" description="Helical" evidence="1">
    <location>
        <begin position="20"/>
        <end position="38"/>
    </location>
</feature>
<evidence type="ECO:0008006" key="4">
    <source>
        <dbReference type="Google" id="ProtNLM"/>
    </source>
</evidence>
<dbReference type="Proteomes" id="UP000740883">
    <property type="component" value="Unassembled WGS sequence"/>
</dbReference>
<name>A0A9P6H1N9_9MICR</name>
<keyword evidence="1" id="KW-1133">Transmembrane helix</keyword>
<gene>
    <name evidence="2" type="ORF">NGRA_0036</name>
</gene>
<keyword evidence="3" id="KW-1185">Reference proteome</keyword>
<proteinExistence type="predicted"/>
<feature type="transmembrane region" description="Helical" evidence="1">
    <location>
        <begin position="304"/>
        <end position="327"/>
    </location>
</feature>
<feature type="transmembrane region" description="Helical" evidence="1">
    <location>
        <begin position="126"/>
        <end position="154"/>
    </location>
</feature>
<keyword evidence="1" id="KW-0472">Membrane</keyword>
<organism evidence="2 3">
    <name type="scientific">Nosema granulosis</name>
    <dbReference type="NCBI Taxonomy" id="83296"/>
    <lineage>
        <taxon>Eukaryota</taxon>
        <taxon>Fungi</taxon>
        <taxon>Fungi incertae sedis</taxon>
        <taxon>Microsporidia</taxon>
        <taxon>Nosematidae</taxon>
        <taxon>Nosema</taxon>
    </lineage>
</organism>
<feature type="transmembrane region" description="Helical" evidence="1">
    <location>
        <begin position="218"/>
        <end position="244"/>
    </location>
</feature>
<evidence type="ECO:0000256" key="1">
    <source>
        <dbReference type="SAM" id="Phobius"/>
    </source>
</evidence>
<accession>A0A9P6H1N9</accession>
<evidence type="ECO:0000313" key="2">
    <source>
        <dbReference type="EMBL" id="KAF9765044.1"/>
    </source>
</evidence>
<feature type="transmembrane region" description="Helical" evidence="1">
    <location>
        <begin position="250"/>
        <end position="269"/>
    </location>
</feature>
<feature type="transmembrane region" description="Helical" evidence="1">
    <location>
        <begin position="371"/>
        <end position="393"/>
    </location>
</feature>
<keyword evidence="1" id="KW-0812">Transmembrane</keyword>
<comment type="caution">
    <text evidence="2">The sequence shown here is derived from an EMBL/GenBank/DDBJ whole genome shotgun (WGS) entry which is preliminary data.</text>
</comment>
<reference evidence="2 3" key="1">
    <citation type="journal article" date="2020" name="Genome Biol. Evol.">
        <title>Comparative genomics of strictly vertically transmitted, feminizing microsporidia endosymbionts of amphipod crustaceans.</title>
        <authorList>
            <person name="Cormier A."/>
            <person name="Chebbi M.A."/>
            <person name="Giraud I."/>
            <person name="Wattier R."/>
            <person name="Teixeira M."/>
            <person name="Gilbert C."/>
            <person name="Rigaud T."/>
            <person name="Cordaux R."/>
        </authorList>
    </citation>
    <scope>NUCLEOTIDE SEQUENCE [LARGE SCALE GENOMIC DNA]</scope>
    <source>
        <strain evidence="2 3">Ou3-Ou53</strain>
    </source>
</reference>
<dbReference type="EMBL" id="SBJO01000001">
    <property type="protein sequence ID" value="KAF9765044.1"/>
    <property type="molecule type" value="Genomic_DNA"/>
</dbReference>
<feature type="transmembrane region" description="Helical" evidence="1">
    <location>
        <begin position="184"/>
        <end position="206"/>
    </location>
</feature>
<evidence type="ECO:0000313" key="3">
    <source>
        <dbReference type="Proteomes" id="UP000740883"/>
    </source>
</evidence>
<sequence>MQKPYYLKKNKRKMTSFWGLALFVVLTSTYFIFVWSAIKGRKEQPDEETTGSVERFDSFNRFWTIVTEDDPRSTIMIQDVTLKERETIFLRIFTYFTKMYTFTFLLMTALFLLFKKSFLHFLPQGCFTYMIFFGITNTFTIYRSVLLLCVSLFINLMVYEQSEYNLDKIVVIFNSYLKMLCKPGVILCGVFFFSFTFIFLQLYMIASIHRYIPNITPVVYPFLIIYFVVSMFTTMLILASFVVSLSFFNILHSENCFSAFFYSCLNVFYNSGEICVYGLQFYRLNFVSVIQDCILIYQSPNLNILFKLVISIIYAICSIFFPFFSLFRIEGFYAITYLTLAGRSYKDALQKINQLTHSIEMIPYFNGKSEYILCLNAISTIFLFKNTVIFNNLVDHIMFNWFDDIVLLCLGLLCILFFTFLFNLLYSNLLFLFILCGDLLKNFDQRLFKILERKRNDLRFNDFFFNEESEEESID</sequence>
<protein>
    <recommendedName>
        <fullName evidence="4">Transmembrane protein</fullName>
    </recommendedName>
</protein>